<feature type="domain" description="BTB" evidence="1">
    <location>
        <begin position="32"/>
        <end position="98"/>
    </location>
</feature>
<name>A0A6G1IE65_9PLEO</name>
<dbReference type="Proteomes" id="UP000799291">
    <property type="component" value="Unassembled WGS sequence"/>
</dbReference>
<reference evidence="2" key="1">
    <citation type="journal article" date="2020" name="Stud. Mycol.">
        <title>101 Dothideomycetes genomes: a test case for predicting lifestyles and emergence of pathogens.</title>
        <authorList>
            <person name="Haridas S."/>
            <person name="Albert R."/>
            <person name="Binder M."/>
            <person name="Bloem J."/>
            <person name="Labutti K."/>
            <person name="Salamov A."/>
            <person name="Andreopoulos B."/>
            <person name="Baker S."/>
            <person name="Barry K."/>
            <person name="Bills G."/>
            <person name="Bluhm B."/>
            <person name="Cannon C."/>
            <person name="Castanera R."/>
            <person name="Culley D."/>
            <person name="Daum C."/>
            <person name="Ezra D."/>
            <person name="Gonzalez J."/>
            <person name="Henrissat B."/>
            <person name="Kuo A."/>
            <person name="Liang C."/>
            <person name="Lipzen A."/>
            <person name="Lutzoni F."/>
            <person name="Magnuson J."/>
            <person name="Mondo S."/>
            <person name="Nolan M."/>
            <person name="Ohm R."/>
            <person name="Pangilinan J."/>
            <person name="Park H.-J."/>
            <person name="Ramirez L."/>
            <person name="Alfaro M."/>
            <person name="Sun H."/>
            <person name="Tritt A."/>
            <person name="Yoshinaga Y."/>
            <person name="Zwiers L.-H."/>
            <person name="Turgeon B."/>
            <person name="Goodwin S."/>
            <person name="Spatafora J."/>
            <person name="Crous P."/>
            <person name="Grigoriev I."/>
        </authorList>
    </citation>
    <scope>NUCLEOTIDE SEQUENCE</scope>
    <source>
        <strain evidence="2">CBS 122367</strain>
    </source>
</reference>
<dbReference type="Pfam" id="PF00651">
    <property type="entry name" value="BTB"/>
    <property type="match status" value="1"/>
</dbReference>
<sequence>MGQESDTEGEEKTRRDEHFERQKALLASGDYSDIRVTCGDQMWNVHKAIICPQSGFFARAVKFGKEKDESTIDLPEDDPEIIRLMLDFLYTLDYDAHDDSDTDDRHSVSLWFAWSESDSLTRSERRKLQEGLFQMNDEGMQKAILATNVTFPNLKESGRRFLHVHSSEIQSAYINTISSILEDTTSTSGEKFYAQDYEDSAPIHAKLYYIGDKYHIPGLQKLALTRLKKDIENRSLDDSVVTKSLHILMDNTPEEDEKARMLVAQYLHRDMHRFGIRARNQGFFQKYPDMYEHCLRHQFGDGTKGSSE</sequence>
<proteinExistence type="predicted"/>
<dbReference type="InterPro" id="IPR000210">
    <property type="entry name" value="BTB/POZ_dom"/>
</dbReference>
<evidence type="ECO:0000313" key="3">
    <source>
        <dbReference type="Proteomes" id="UP000799291"/>
    </source>
</evidence>
<dbReference type="PANTHER" id="PTHR47843">
    <property type="entry name" value="BTB DOMAIN-CONTAINING PROTEIN-RELATED"/>
    <property type="match status" value="1"/>
</dbReference>
<evidence type="ECO:0000313" key="2">
    <source>
        <dbReference type="EMBL" id="KAF2676506.1"/>
    </source>
</evidence>
<dbReference type="InterPro" id="IPR011333">
    <property type="entry name" value="SKP1/BTB/POZ_sf"/>
</dbReference>
<dbReference type="OrthoDB" id="6359816at2759"/>
<gene>
    <name evidence="2" type="ORF">K458DRAFT_351773</name>
</gene>
<evidence type="ECO:0000259" key="1">
    <source>
        <dbReference type="PROSITE" id="PS50097"/>
    </source>
</evidence>
<dbReference type="PROSITE" id="PS50097">
    <property type="entry name" value="BTB"/>
    <property type="match status" value="1"/>
</dbReference>
<keyword evidence="3" id="KW-1185">Reference proteome</keyword>
<dbReference type="SUPFAM" id="SSF54695">
    <property type="entry name" value="POZ domain"/>
    <property type="match status" value="1"/>
</dbReference>
<organism evidence="2 3">
    <name type="scientific">Lentithecium fluviatile CBS 122367</name>
    <dbReference type="NCBI Taxonomy" id="1168545"/>
    <lineage>
        <taxon>Eukaryota</taxon>
        <taxon>Fungi</taxon>
        <taxon>Dikarya</taxon>
        <taxon>Ascomycota</taxon>
        <taxon>Pezizomycotina</taxon>
        <taxon>Dothideomycetes</taxon>
        <taxon>Pleosporomycetidae</taxon>
        <taxon>Pleosporales</taxon>
        <taxon>Massarineae</taxon>
        <taxon>Lentitheciaceae</taxon>
        <taxon>Lentithecium</taxon>
    </lineage>
</organism>
<dbReference type="AlphaFoldDB" id="A0A6G1IE65"/>
<protein>
    <recommendedName>
        <fullName evidence="1">BTB domain-containing protein</fullName>
    </recommendedName>
</protein>
<dbReference type="Gene3D" id="3.30.710.10">
    <property type="entry name" value="Potassium Channel Kv1.1, Chain A"/>
    <property type="match status" value="1"/>
</dbReference>
<dbReference type="PANTHER" id="PTHR47843:SF5">
    <property type="entry name" value="BTB_POZ DOMAIN PROTEIN"/>
    <property type="match status" value="1"/>
</dbReference>
<accession>A0A6G1IE65</accession>
<dbReference type="CDD" id="cd18186">
    <property type="entry name" value="BTB_POZ_ZBTB_KLHL-like"/>
    <property type="match status" value="1"/>
</dbReference>
<dbReference type="EMBL" id="MU005634">
    <property type="protein sequence ID" value="KAF2676506.1"/>
    <property type="molecule type" value="Genomic_DNA"/>
</dbReference>